<evidence type="ECO:0000256" key="2">
    <source>
        <dbReference type="ARBA" id="ARBA00004370"/>
    </source>
</evidence>
<reference evidence="10 11" key="1">
    <citation type="journal article" date="2021" name="Nat. Plants">
        <title>The Taxus genome provides insights into paclitaxel biosynthesis.</title>
        <authorList>
            <person name="Xiong X."/>
            <person name="Gou J."/>
            <person name="Liao Q."/>
            <person name="Li Y."/>
            <person name="Zhou Q."/>
            <person name="Bi G."/>
            <person name="Li C."/>
            <person name="Du R."/>
            <person name="Wang X."/>
            <person name="Sun T."/>
            <person name="Guo L."/>
            <person name="Liang H."/>
            <person name="Lu P."/>
            <person name="Wu Y."/>
            <person name="Zhang Z."/>
            <person name="Ro D.K."/>
            <person name="Shang Y."/>
            <person name="Huang S."/>
            <person name="Yan J."/>
        </authorList>
    </citation>
    <scope>NUCLEOTIDE SEQUENCE [LARGE SCALE GENOMIC DNA]</scope>
    <source>
        <strain evidence="10">Ta-2019</strain>
    </source>
</reference>
<dbReference type="EMBL" id="JAHRHJ020000006">
    <property type="protein sequence ID" value="KAH9310770.1"/>
    <property type="molecule type" value="Genomic_DNA"/>
</dbReference>
<feature type="non-terminal residue" evidence="10">
    <location>
        <position position="1"/>
    </location>
</feature>
<dbReference type="PANTHER" id="PTHR47943">
    <property type="entry name" value="CYTOCHROME P450 93A3-LIKE"/>
    <property type="match status" value="1"/>
</dbReference>
<keyword evidence="7" id="KW-0408">Iron</keyword>
<dbReference type="GO" id="GO:0020037">
    <property type="term" value="F:heme binding"/>
    <property type="evidence" value="ECO:0007669"/>
    <property type="project" value="InterPro"/>
</dbReference>
<dbReference type="Proteomes" id="UP000824469">
    <property type="component" value="Unassembled WGS sequence"/>
</dbReference>
<dbReference type="Gene3D" id="3.90.870.10">
    <property type="entry name" value="DHBP synthase"/>
    <property type="match status" value="1"/>
</dbReference>
<evidence type="ECO:0000256" key="8">
    <source>
        <dbReference type="ARBA" id="ARBA00023033"/>
    </source>
</evidence>
<evidence type="ECO:0000256" key="6">
    <source>
        <dbReference type="ARBA" id="ARBA00023002"/>
    </source>
</evidence>
<sequence>SAPTVVVSSPDMAKEFLSKYDLVFANMPASVPSKYVAYDEKNVGLALYGDYWRNQEIVCHGIAECEKKLPYISVMGELGQEDHESVSPQQQTGVILPVTENHVKKAVEALRAGKVIVVPTYTLYGLACDA</sequence>
<evidence type="ECO:0000313" key="11">
    <source>
        <dbReference type="Proteomes" id="UP000824469"/>
    </source>
</evidence>
<organism evidence="10 11">
    <name type="scientific">Taxus chinensis</name>
    <name type="common">Chinese yew</name>
    <name type="synonym">Taxus wallichiana var. chinensis</name>
    <dbReference type="NCBI Taxonomy" id="29808"/>
    <lineage>
        <taxon>Eukaryota</taxon>
        <taxon>Viridiplantae</taxon>
        <taxon>Streptophyta</taxon>
        <taxon>Embryophyta</taxon>
        <taxon>Tracheophyta</taxon>
        <taxon>Spermatophyta</taxon>
        <taxon>Pinopsida</taxon>
        <taxon>Pinidae</taxon>
        <taxon>Conifers II</taxon>
        <taxon>Cupressales</taxon>
        <taxon>Taxaceae</taxon>
        <taxon>Taxus</taxon>
    </lineage>
</organism>
<protein>
    <submittedName>
        <fullName evidence="10">Uncharacterized protein</fullName>
    </submittedName>
</protein>
<dbReference type="Gene3D" id="1.10.630.10">
    <property type="entry name" value="Cytochrome P450"/>
    <property type="match status" value="1"/>
</dbReference>
<dbReference type="GO" id="GO:0016705">
    <property type="term" value="F:oxidoreductase activity, acting on paired donors, with incorporation or reduction of molecular oxygen"/>
    <property type="evidence" value="ECO:0007669"/>
    <property type="project" value="InterPro"/>
</dbReference>
<keyword evidence="5" id="KW-0479">Metal-binding</keyword>
<keyword evidence="11" id="KW-1185">Reference proteome</keyword>
<comment type="caution">
    <text evidence="10">The sequence shown here is derived from an EMBL/GenBank/DDBJ whole genome shotgun (WGS) entry which is preliminary data.</text>
</comment>
<evidence type="ECO:0000256" key="4">
    <source>
        <dbReference type="ARBA" id="ARBA00022617"/>
    </source>
</evidence>
<evidence type="ECO:0000256" key="1">
    <source>
        <dbReference type="ARBA" id="ARBA00001971"/>
    </source>
</evidence>
<keyword evidence="6" id="KW-0560">Oxidoreductase</keyword>
<name>A0AA38FW65_TAXCH</name>
<proteinExistence type="inferred from homology"/>
<comment type="similarity">
    <text evidence="3">Belongs to the cytochrome P450 family.</text>
</comment>
<keyword evidence="4" id="KW-0349">Heme</keyword>
<dbReference type="GO" id="GO:0005506">
    <property type="term" value="F:iron ion binding"/>
    <property type="evidence" value="ECO:0007669"/>
    <property type="project" value="InterPro"/>
</dbReference>
<keyword evidence="9" id="KW-0472">Membrane</keyword>
<keyword evidence="8" id="KW-0503">Monooxygenase</keyword>
<evidence type="ECO:0000256" key="3">
    <source>
        <dbReference type="ARBA" id="ARBA00010617"/>
    </source>
</evidence>
<evidence type="ECO:0000256" key="7">
    <source>
        <dbReference type="ARBA" id="ARBA00023004"/>
    </source>
</evidence>
<feature type="non-terminal residue" evidence="10">
    <location>
        <position position="130"/>
    </location>
</feature>
<comment type="subcellular location">
    <subcellularLocation>
        <location evidence="2">Membrane</location>
    </subcellularLocation>
</comment>
<dbReference type="PANTHER" id="PTHR47943:SF8">
    <property type="entry name" value="CYTOCHROME P450"/>
    <property type="match status" value="1"/>
</dbReference>
<dbReference type="InterPro" id="IPR017945">
    <property type="entry name" value="DHBP_synth_RibB-like_a/b_dom"/>
</dbReference>
<dbReference type="GO" id="GO:0004497">
    <property type="term" value="F:monooxygenase activity"/>
    <property type="evidence" value="ECO:0007669"/>
    <property type="project" value="UniProtKB-KW"/>
</dbReference>
<evidence type="ECO:0000256" key="9">
    <source>
        <dbReference type="ARBA" id="ARBA00023136"/>
    </source>
</evidence>
<evidence type="ECO:0000313" key="10">
    <source>
        <dbReference type="EMBL" id="KAH9310770.1"/>
    </source>
</evidence>
<dbReference type="SUPFAM" id="SSF48264">
    <property type="entry name" value="Cytochrome P450"/>
    <property type="match status" value="1"/>
</dbReference>
<comment type="cofactor">
    <cofactor evidence="1">
        <name>heme</name>
        <dbReference type="ChEBI" id="CHEBI:30413"/>
    </cofactor>
</comment>
<gene>
    <name evidence="10" type="ORF">KI387_025805</name>
</gene>
<accession>A0AA38FW65</accession>
<dbReference type="AlphaFoldDB" id="A0AA38FW65"/>
<dbReference type="InterPro" id="IPR036396">
    <property type="entry name" value="Cyt_P450_sf"/>
</dbReference>
<dbReference type="GO" id="GO:0016020">
    <property type="term" value="C:membrane"/>
    <property type="evidence" value="ECO:0007669"/>
    <property type="project" value="UniProtKB-SubCell"/>
</dbReference>
<dbReference type="SUPFAM" id="SSF55821">
    <property type="entry name" value="YrdC/RibB"/>
    <property type="match status" value="1"/>
</dbReference>
<evidence type="ECO:0000256" key="5">
    <source>
        <dbReference type="ARBA" id="ARBA00022723"/>
    </source>
</evidence>